<organism evidence="3 4">
    <name type="scientific">Metarhizium anisopliae BRIP 53293</name>
    <dbReference type="NCBI Taxonomy" id="1291518"/>
    <lineage>
        <taxon>Eukaryota</taxon>
        <taxon>Fungi</taxon>
        <taxon>Dikarya</taxon>
        <taxon>Ascomycota</taxon>
        <taxon>Pezizomycotina</taxon>
        <taxon>Sordariomycetes</taxon>
        <taxon>Hypocreomycetidae</taxon>
        <taxon>Hypocreales</taxon>
        <taxon>Clavicipitaceae</taxon>
        <taxon>Metarhizium</taxon>
    </lineage>
</organism>
<feature type="region of interest" description="Disordered" evidence="1">
    <location>
        <begin position="552"/>
        <end position="576"/>
    </location>
</feature>
<dbReference type="EMBL" id="KE384749">
    <property type="protein sequence ID" value="KJK75912.1"/>
    <property type="molecule type" value="Genomic_DNA"/>
</dbReference>
<dbReference type="SUPFAM" id="SSF56281">
    <property type="entry name" value="Metallo-hydrolase/oxidoreductase"/>
    <property type="match status" value="1"/>
</dbReference>
<proteinExistence type="predicted"/>
<dbReference type="OrthoDB" id="5352492at2759"/>
<dbReference type="Proteomes" id="UP000054544">
    <property type="component" value="Unassembled WGS sequence"/>
</dbReference>
<dbReference type="STRING" id="1291518.A0A0D9NPC3"/>
<feature type="domain" description="DUF6603" evidence="2">
    <location>
        <begin position="1539"/>
        <end position="2079"/>
    </location>
</feature>
<evidence type="ECO:0000256" key="1">
    <source>
        <dbReference type="SAM" id="MobiDB-lite"/>
    </source>
</evidence>
<gene>
    <name evidence="3" type="ORF">H634G_09277</name>
</gene>
<name>A0A0D9NPC3_METAN</name>
<evidence type="ECO:0000259" key="2">
    <source>
        <dbReference type="Pfam" id="PF20248"/>
    </source>
</evidence>
<reference evidence="4" key="1">
    <citation type="journal article" date="2014" name="BMC Genomics">
        <title>The genome sequence of the biocontrol fungus Metarhizium anisopliae and comparative genomics of Metarhizium species.</title>
        <authorList>
            <person name="Pattemore J.A."/>
            <person name="Hane J.K."/>
            <person name="Williams A.H."/>
            <person name="Wilson B.A."/>
            <person name="Stodart B.J."/>
            <person name="Ash G.J."/>
        </authorList>
    </citation>
    <scope>NUCLEOTIDE SEQUENCE [LARGE SCALE GENOMIC DNA]</scope>
    <source>
        <strain evidence="4">BRIP 53293</strain>
    </source>
</reference>
<dbReference type="InterPro" id="IPR036866">
    <property type="entry name" value="RibonucZ/Hydroxyglut_hydro"/>
</dbReference>
<evidence type="ECO:0000313" key="3">
    <source>
        <dbReference type="EMBL" id="KJK75912.1"/>
    </source>
</evidence>
<protein>
    <recommendedName>
        <fullName evidence="2">DUF6603 domain-containing protein</fullName>
    </recommendedName>
</protein>
<evidence type="ECO:0000313" key="4">
    <source>
        <dbReference type="Proteomes" id="UP000054544"/>
    </source>
</evidence>
<dbReference type="InterPro" id="IPR046538">
    <property type="entry name" value="DUF6603"/>
</dbReference>
<keyword evidence="4" id="KW-1185">Reference proteome</keyword>
<sequence length="2320" mass="255302">MTSQYRVDSFHVSVNQGDCAVHLLVQYGATPPKDVVVAAILMDGGVSIASTERPNMIVEEPPIYTTMDWINLNYSFGTETELKFDSIVVTHWDRDHVNGITQLLRSSASRLSSPTDKISFLKWTGSMPNTHFYCPIRQARAKNDKRGQLRGLSTDRDYYSIDNATGEDIVRIKYKPKAKGAKDEIYPFAKFHATDTNIWDVLGVNFFNNEKLSSVAGPLSVTDLIARHKTPKGNPGLYCVGVMKQNLAVHVDSTSTDDVRPFVVDDKEVDETNQGSIAAMVLWEGSPPRASHYFAGDMGQTYEEKILEWLAVGDVNKIRSVKLSHHGSHFSTPLKMFEKFQPRNTFIPTPIHAYFGHPAWPLIFLWYLWSRSQDGTGLDPRLVAGTYPAEISWVEELETWWGIKTIKPALFTEEDDDNKLFQEYYDKLQSDVNQKLRARGAKPLPDERAKVKEYKNHKLQRAYIANRYAEIWGQCGFPNTEYHMSSCGAYSITTGTKAWKSLRFILIKSYDDDEHDGDLQYVNLKDDTLRRILAIKITNAVDLTKLAETKEAKARATAPSALGAPPRKSPRKKMDNDAIMSEKKEREVDMDFLEHARVLEDTVYMPAPTNPGEMDDGMISDEEDTEEDNFDVVSFPSPPRAGPTAKSTGVQGKAATAPATPWAIYTSDISEADILAAGVKASDFERLPFGPLDDFVSDLHNGVLCLESKPPVGTTAVSETRLAFTDQWRTWFSDALNAKELSVITAPRGKIAGFSQLVSLAPLGTGSGPITPAWLKFSSATEVLLQTFGTTTYITSEGLLTGHSSLVFGMELLAGVQTVFLHDLVNFIGMGELLKNPLIMLLGAVPLNVPSTVEELKGKRNAVWFVPSNDYKTTVRLEWSIDSKSREKLNEVLSPLNVKLGPTSVIARRSSQWSTTGEKDKIISKGSLVFRTEVELDLMVLEGTVEFGVSTTTLTLSLNSTSGQVLQTLLKWAARVLRISEDSFDFTTLQGKSTGSFGLGGFHFRRITLNLTQNDQTKKMQLSTFRLDMEMKLSLSKHEAGPTLFMLTYFYQKSDGSTISASLWCPNPPFPAQELWCVRPEYEKYHQILPVSIRPANWQKTLDLAALAGFEDAPSFLPTQVLVANFTADKKGISFQGSLRPKTEAGRIPTLSIGDVTLVASYEWGSKATGSAAALMAEGKFVGYFSIKALIQQPKGAKFGWPTQLIGEIAYESKNKTWTLRGSVYDLYASTLAQFFDKDDSIASAALSVLDSIKVESLEITYTYANKVASKLSIGGVLVLGFHKFTLAFDHTGKDWSFVAKAELNRNHSVKSTIGGIISSVAGSDMNLPDFLVNIKVEMRKEDVLDLVMKKIPIGDTGQLAMVIIATVKLQGLVFQFIQFREITQKGGKPPPVKRVLIASLSELAATAIPMIGKIKQPFDGILFLWVQPQGKSSQPSQPDGLTKIQLDSINTALSALGKSTLPCKVVKAKPADQDVLISKGMHFMLMLRTASGKSETVLDYTFEKSKVPGKSESESGFEVIQLDREQVEDEGSSMAPYQKRNGLLSIKNIGLKYSTGDSGKESILSIRLDASVTIGPVDFSLLGFSLGLNFASKPGDEPFSLQNLPKPKLGLEGLSAGFDRPPIEIAGLLRYGNTKEREYFAGALTVSYVPWRFQAAGYYGNTKGADPFETIFLYCVLRGPLITLQFATIEGVCGGFGYNSSLTFPTARDVVKFPLIEGKATEPGDKDGPLDILDHLLSTKWFFPKKGSFWVVAGLTVKAFEILLVQAVIVIQWNPYVELGIFGLAAASIPGGKSKVKFANVELGISASLNFQTGVLKIEGELTPASFILDPNCHLTGGFGLYSWFDSKDKSLRGDWVFTIGGYHPSYERPPQYPTPPRLGISWQFGGAISISGQAYFAITPKVCMGGGRLDVALSLNPLFAYFNAFVDFLINFKPFSFIAEGGLTIGVKFTLDLWLVCININIEIGARLYIKGPPIQGRVHVDFWVFGFDIDFGAEDVEKSKGLPIEEFVEVVCQVHTSGASSLLEPAISAITDTDATDKLEAHVFAVEEGLVPKEKIESTPSGKLWVVRAATFEFSVNCKFVIQEATVVTKSPKDTVVHESNLPGTGIDIFAKPMHATSPITSHLTITIKPEKPTLSSLATEPIWNINERLTKDVPLALWGEYDAASDPSDTKNPSALLKGTSGKSVNLMTGVHLSRPLPLQSQDKTVAFDVKLFQIQTLNAEKPIPKQASPTPAFDSIKSTDKQQWEDVQRRWDEPLAGKDAAKNAVNLWTSLGLAKLGWAEKKVESKAGKLTGAKPRKVIDNIAKYYLWAPLMSGV</sequence>
<accession>A0A0D9NPC3</accession>
<dbReference type="Gene3D" id="3.60.15.10">
    <property type="entry name" value="Ribonuclease Z/Hydroxyacylglutathione hydrolase-like"/>
    <property type="match status" value="1"/>
</dbReference>
<dbReference type="Pfam" id="PF20248">
    <property type="entry name" value="DUF6603"/>
    <property type="match status" value="1"/>
</dbReference>